<accession>A0A3B0RQT6</accession>
<dbReference type="GO" id="GO:0006508">
    <property type="term" value="P:proteolysis"/>
    <property type="evidence" value="ECO:0007669"/>
    <property type="project" value="UniProtKB-KW"/>
</dbReference>
<dbReference type="InterPro" id="IPR009003">
    <property type="entry name" value="Peptidase_S1_PA"/>
</dbReference>
<dbReference type="Pfam" id="PF13365">
    <property type="entry name" value="Trypsin_2"/>
    <property type="match status" value="1"/>
</dbReference>
<organism evidence="1">
    <name type="scientific">hydrothermal vent metagenome</name>
    <dbReference type="NCBI Taxonomy" id="652676"/>
    <lineage>
        <taxon>unclassified sequences</taxon>
        <taxon>metagenomes</taxon>
        <taxon>ecological metagenomes</taxon>
    </lineage>
</organism>
<dbReference type="InterPro" id="IPR043504">
    <property type="entry name" value="Peptidase_S1_PA_chymotrypsin"/>
</dbReference>
<keyword evidence="1" id="KW-0378">Hydrolase</keyword>
<dbReference type="PANTHER" id="PTHR43019">
    <property type="entry name" value="SERINE ENDOPROTEASE DEGS"/>
    <property type="match status" value="1"/>
</dbReference>
<reference evidence="1" key="1">
    <citation type="submission" date="2018-06" db="EMBL/GenBank/DDBJ databases">
        <authorList>
            <person name="Zhirakovskaya E."/>
        </authorList>
    </citation>
    <scope>NUCLEOTIDE SEQUENCE</scope>
</reference>
<sequence length="266" mass="29370">MVTRTMKIRRCILWIVFFYLGSFIANITYAANGYVTEFPDIVRKITPSVVGIATYSPLRNPRVIMRGTGFVVYDGLHIITNAHVLPRDRDLKHNDRITILIGRGRNPDRRTAEVIRVDKEHDLALLKVEGDKIPKFTLGSGRLAPEGTDIAVTGYPIGAVLGLFPVTHKGIISAVTPIVIPQPTARYLDPKIIRQSRYDIYQLDLTAYPGNSGSPMYNAQTGIVEGILNSVSVKGVKENALSHPSGISFAIPVVYLHKLLRDAGLK</sequence>
<dbReference type="AlphaFoldDB" id="A0A3B0RQT6"/>
<dbReference type="GO" id="GO:0008233">
    <property type="term" value="F:peptidase activity"/>
    <property type="evidence" value="ECO:0007669"/>
    <property type="project" value="UniProtKB-KW"/>
</dbReference>
<name>A0A3B0RQT6_9ZZZZ</name>
<dbReference type="Gene3D" id="2.40.10.10">
    <property type="entry name" value="Trypsin-like serine proteases"/>
    <property type="match status" value="2"/>
</dbReference>
<dbReference type="SUPFAM" id="SSF50494">
    <property type="entry name" value="Trypsin-like serine proteases"/>
    <property type="match status" value="1"/>
</dbReference>
<dbReference type="EMBL" id="UOED01000017">
    <property type="protein sequence ID" value="VAV86903.1"/>
    <property type="molecule type" value="Genomic_DNA"/>
</dbReference>
<proteinExistence type="predicted"/>
<evidence type="ECO:0000313" key="1">
    <source>
        <dbReference type="EMBL" id="VAV86903.1"/>
    </source>
</evidence>
<keyword evidence="1" id="KW-0645">Protease</keyword>
<protein>
    <submittedName>
        <fullName evidence="1">Serine protease MucD/AlgY associated with sigma factor RpoE</fullName>
    </submittedName>
</protein>
<gene>
    <name evidence="1" type="ORF">MNBD_ALPHA02-275</name>
</gene>